<comment type="caution">
    <text evidence="1">The sequence shown here is derived from an EMBL/GenBank/DDBJ whole genome shotgun (WGS) entry which is preliminary data.</text>
</comment>
<feature type="non-terminal residue" evidence="1">
    <location>
        <position position="46"/>
    </location>
</feature>
<dbReference type="EMBL" id="CAJVQA010002581">
    <property type="protein sequence ID" value="CAG8551573.1"/>
    <property type="molecule type" value="Genomic_DNA"/>
</dbReference>
<evidence type="ECO:0000313" key="2">
    <source>
        <dbReference type="Proteomes" id="UP000789759"/>
    </source>
</evidence>
<protein>
    <submittedName>
        <fullName evidence="1">10196_t:CDS:1</fullName>
    </submittedName>
</protein>
<gene>
    <name evidence="1" type="ORF">CPELLU_LOCUS4778</name>
</gene>
<dbReference type="Proteomes" id="UP000789759">
    <property type="component" value="Unassembled WGS sequence"/>
</dbReference>
<accession>A0A9N9B2X9</accession>
<organism evidence="1 2">
    <name type="scientific">Cetraspora pellucida</name>
    <dbReference type="NCBI Taxonomy" id="1433469"/>
    <lineage>
        <taxon>Eukaryota</taxon>
        <taxon>Fungi</taxon>
        <taxon>Fungi incertae sedis</taxon>
        <taxon>Mucoromycota</taxon>
        <taxon>Glomeromycotina</taxon>
        <taxon>Glomeromycetes</taxon>
        <taxon>Diversisporales</taxon>
        <taxon>Gigasporaceae</taxon>
        <taxon>Cetraspora</taxon>
    </lineage>
</organism>
<sequence length="46" mass="5090">MKLLKHKNIVKNLATASIKGNNTAAENMNNTNTFCIESSHNSDRKS</sequence>
<name>A0A9N9B2X9_9GLOM</name>
<reference evidence="1" key="1">
    <citation type="submission" date="2021-06" db="EMBL/GenBank/DDBJ databases">
        <authorList>
            <person name="Kallberg Y."/>
            <person name="Tangrot J."/>
            <person name="Rosling A."/>
        </authorList>
    </citation>
    <scope>NUCLEOTIDE SEQUENCE</scope>
    <source>
        <strain evidence="1">FL966</strain>
    </source>
</reference>
<evidence type="ECO:0000313" key="1">
    <source>
        <dbReference type="EMBL" id="CAG8551573.1"/>
    </source>
</evidence>
<proteinExistence type="predicted"/>
<keyword evidence="2" id="KW-1185">Reference proteome</keyword>
<dbReference type="AlphaFoldDB" id="A0A9N9B2X9"/>